<feature type="transmembrane region" description="Helical" evidence="7">
    <location>
        <begin position="403"/>
        <end position="424"/>
    </location>
</feature>
<reference evidence="9 10" key="1">
    <citation type="submission" date="2018-09" db="EMBL/GenBank/DDBJ databases">
        <authorList>
            <person name="Grouzdev D.S."/>
            <person name="Krutkina M.S."/>
        </authorList>
    </citation>
    <scope>NUCLEOTIDE SEQUENCE [LARGE SCALE GENOMIC DNA]</scope>
    <source>
        <strain evidence="9 10">RmlP001</strain>
    </source>
</reference>
<protein>
    <submittedName>
        <fullName evidence="9">Hopanoid biosynthesis-associated RND transporter HpnN</fullName>
    </submittedName>
</protein>
<dbReference type="InterPro" id="IPR000731">
    <property type="entry name" value="SSD"/>
</dbReference>
<sequence length="883" mass="93984">MLTRIVARIVAACSRHAMLVVLLSALLTVLSAWYAATHFAINTDSNTLIASDLPWRQRQEAFNKAFPQNDGLILMVLDGSTPEAAQDAADRFVARLKDDTRHFDFVRLPPEQAFFGKDGLLFQPVAAVRQAADQLGKAQPLLATLAADPSLRGLSQMVGMMGIGIEQGKIPLDQVQPFFSKMADSIEGALAGRVVPFSFQALAGGNDGQAYPNRRFVQLKPKLDYGALEPGADATDVVRTTIDELHLTPDHGVTVRLTGQIPLDDQEFGTLKEGFALNSILTVLAVVFLLWLALKSGRLIVAVFLATAVGLVMTAALGLLLVGALNLISVAFAVLFIGIGVDFGIQFSVRYRDERFIENALLPAIVGAGAKAGRPLLLAAAATTAGFFSFLPTDYKGVSELGLIAGNGMIIAFVVSITLLPALLQLFNPPSESKEVGYAFLKPVDHFLENHRLLVIVATLGPVILMSPLLFHVRFDFNPLNLNSDKVESVATIRDLATDASTTPYKVDVLEPTLARANAVAAEIAKLPEVGNAKTLDAYVPADQEPKLQIIADLKDLLGPSLDPGADAKPAPTDAESVDALKGAVVRLDRAAAKGTGQAQATTKRLSDAFGKLAAAPASARDMASLAFVPAMHLLIDQLRGLISAETVTLANLPASIRGDWVTQGGQARIEVTPKDLSTANDNLQRFGDAVLAVAPDATGQPIVIKDSGDSVIHAFIEAGIWALASIAVLLYLALRRITDVLLTLVPLILAGLLTLEVTVVIGMPLNFANIIAIPLLLGLGVAFKIYFVLAWRAGQRHVLQSSLTRAVFFSASCTAVAFGSLWASSHPGTSSMGKLLALSLACTLVSAIFFQPALMGPPREEERVDPEEEARNITREITQAAE</sequence>
<feature type="transmembrane region" description="Helical" evidence="7">
    <location>
        <begin position="741"/>
        <end position="762"/>
    </location>
</feature>
<evidence type="ECO:0000259" key="8">
    <source>
        <dbReference type="PROSITE" id="PS50156"/>
    </source>
</evidence>
<keyword evidence="3 7" id="KW-0812">Transmembrane</keyword>
<keyword evidence="4 7" id="KW-1133">Transmembrane helix</keyword>
<feature type="transmembrane region" description="Helical" evidence="7">
    <location>
        <begin position="328"/>
        <end position="351"/>
    </location>
</feature>
<gene>
    <name evidence="9" type="ORF">D3272_02855</name>
</gene>
<feature type="transmembrane region" description="Helical" evidence="7">
    <location>
        <begin position="453"/>
        <end position="471"/>
    </location>
</feature>
<feature type="domain" description="SSD" evidence="8">
    <location>
        <begin position="300"/>
        <end position="426"/>
    </location>
</feature>
<dbReference type="PROSITE" id="PS50156">
    <property type="entry name" value="SSD"/>
    <property type="match status" value="1"/>
</dbReference>
<dbReference type="PANTHER" id="PTHR33406">
    <property type="entry name" value="MEMBRANE PROTEIN MJ1562-RELATED"/>
    <property type="match status" value="1"/>
</dbReference>
<dbReference type="OrthoDB" id="7518665at2"/>
<accession>A0A4Q2RIZ7</accession>
<keyword evidence="2" id="KW-1003">Cell membrane</keyword>
<feature type="transmembrane region" description="Helical" evidence="7">
    <location>
        <begin position="836"/>
        <end position="855"/>
    </location>
</feature>
<evidence type="ECO:0000256" key="5">
    <source>
        <dbReference type="ARBA" id="ARBA00023136"/>
    </source>
</evidence>
<feature type="transmembrane region" description="Helical" evidence="7">
    <location>
        <begin position="712"/>
        <end position="734"/>
    </location>
</feature>
<comment type="subcellular location">
    <subcellularLocation>
        <location evidence="1">Cell membrane</location>
        <topology evidence="1">Multi-pass membrane protein</topology>
    </subcellularLocation>
</comment>
<feature type="transmembrane region" description="Helical" evidence="7">
    <location>
        <begin position="372"/>
        <end position="391"/>
    </location>
</feature>
<evidence type="ECO:0000313" key="9">
    <source>
        <dbReference type="EMBL" id="RYB07035.1"/>
    </source>
</evidence>
<dbReference type="EMBL" id="QYBC01000002">
    <property type="protein sequence ID" value="RYB07035.1"/>
    <property type="molecule type" value="Genomic_DNA"/>
</dbReference>
<evidence type="ECO:0000256" key="6">
    <source>
        <dbReference type="SAM" id="MobiDB-lite"/>
    </source>
</evidence>
<keyword evidence="5 7" id="KW-0472">Membrane</keyword>
<dbReference type="InterPro" id="IPR050545">
    <property type="entry name" value="Mycobact_MmpL"/>
</dbReference>
<dbReference type="Pfam" id="PF03176">
    <property type="entry name" value="MMPL"/>
    <property type="match status" value="1"/>
</dbReference>
<feature type="transmembrane region" description="Helical" evidence="7">
    <location>
        <begin position="275"/>
        <end position="294"/>
    </location>
</feature>
<dbReference type="InterPro" id="IPR017841">
    <property type="entry name" value="Hopanoid_biosynth_HpnN"/>
</dbReference>
<feature type="transmembrane region" description="Helical" evidence="7">
    <location>
        <begin position="301"/>
        <end position="322"/>
    </location>
</feature>
<evidence type="ECO:0000256" key="2">
    <source>
        <dbReference type="ARBA" id="ARBA00022475"/>
    </source>
</evidence>
<dbReference type="Proteomes" id="UP000289411">
    <property type="component" value="Unassembled WGS sequence"/>
</dbReference>
<dbReference type="PANTHER" id="PTHR33406:SF13">
    <property type="entry name" value="MEMBRANE PROTEIN YDFJ"/>
    <property type="match status" value="1"/>
</dbReference>
<dbReference type="Gene3D" id="1.20.1640.10">
    <property type="entry name" value="Multidrug efflux transporter AcrB transmembrane domain"/>
    <property type="match status" value="2"/>
</dbReference>
<dbReference type="RefSeq" id="WP_129217578.1">
    <property type="nucleotide sequence ID" value="NZ_QYBC01000002.1"/>
</dbReference>
<evidence type="ECO:0000256" key="7">
    <source>
        <dbReference type="SAM" id="Phobius"/>
    </source>
</evidence>
<evidence type="ECO:0000256" key="3">
    <source>
        <dbReference type="ARBA" id="ARBA00022692"/>
    </source>
</evidence>
<comment type="caution">
    <text evidence="9">The sequence shown here is derived from an EMBL/GenBank/DDBJ whole genome shotgun (WGS) entry which is preliminary data.</text>
</comment>
<dbReference type="NCBIfam" id="TIGR03480">
    <property type="entry name" value="HpnN"/>
    <property type="match status" value="1"/>
</dbReference>
<dbReference type="InterPro" id="IPR004869">
    <property type="entry name" value="MMPL_dom"/>
</dbReference>
<name>A0A4Q2RIZ7_9HYPH</name>
<evidence type="ECO:0000256" key="4">
    <source>
        <dbReference type="ARBA" id="ARBA00022989"/>
    </source>
</evidence>
<evidence type="ECO:0000256" key="1">
    <source>
        <dbReference type="ARBA" id="ARBA00004651"/>
    </source>
</evidence>
<dbReference type="AlphaFoldDB" id="A0A4Q2RIZ7"/>
<feature type="transmembrane region" description="Helical" evidence="7">
    <location>
        <begin position="804"/>
        <end position="824"/>
    </location>
</feature>
<feature type="transmembrane region" description="Helical" evidence="7">
    <location>
        <begin position="768"/>
        <end position="792"/>
    </location>
</feature>
<evidence type="ECO:0000313" key="10">
    <source>
        <dbReference type="Proteomes" id="UP000289411"/>
    </source>
</evidence>
<feature type="region of interest" description="Disordered" evidence="6">
    <location>
        <begin position="859"/>
        <end position="883"/>
    </location>
</feature>
<dbReference type="GO" id="GO:0005886">
    <property type="term" value="C:plasma membrane"/>
    <property type="evidence" value="ECO:0007669"/>
    <property type="project" value="UniProtKB-SubCell"/>
</dbReference>
<proteinExistence type="predicted"/>
<dbReference type="SUPFAM" id="SSF82866">
    <property type="entry name" value="Multidrug efflux transporter AcrB transmembrane domain"/>
    <property type="match status" value="2"/>
</dbReference>
<organism evidence="9 10">
    <name type="scientific">Lichenibacterium ramalinae</name>
    <dbReference type="NCBI Taxonomy" id="2316527"/>
    <lineage>
        <taxon>Bacteria</taxon>
        <taxon>Pseudomonadati</taxon>
        <taxon>Pseudomonadota</taxon>
        <taxon>Alphaproteobacteria</taxon>
        <taxon>Hyphomicrobiales</taxon>
        <taxon>Lichenihabitantaceae</taxon>
        <taxon>Lichenibacterium</taxon>
    </lineage>
</organism>
<reference evidence="9 10" key="2">
    <citation type="submission" date="2019-02" db="EMBL/GenBank/DDBJ databases">
        <title>'Lichenibacterium ramalinii' gen. nov. sp. nov., 'Lichenibacterium minor' gen. nov. sp. nov.</title>
        <authorList>
            <person name="Pankratov T."/>
        </authorList>
    </citation>
    <scope>NUCLEOTIDE SEQUENCE [LARGE SCALE GENOMIC DNA]</scope>
    <source>
        <strain evidence="9 10">RmlP001</strain>
    </source>
</reference>
<keyword evidence="10" id="KW-1185">Reference proteome</keyword>